<feature type="region of interest" description="Disordered" evidence="1">
    <location>
        <begin position="1"/>
        <end position="54"/>
    </location>
</feature>
<feature type="region of interest" description="Disordered" evidence="1">
    <location>
        <begin position="99"/>
        <end position="122"/>
    </location>
</feature>
<evidence type="ECO:0000256" key="1">
    <source>
        <dbReference type="SAM" id="MobiDB-lite"/>
    </source>
</evidence>
<organism evidence="2 3">
    <name type="scientific">Tremella mesenterica</name>
    <name type="common">Jelly fungus</name>
    <dbReference type="NCBI Taxonomy" id="5217"/>
    <lineage>
        <taxon>Eukaryota</taxon>
        <taxon>Fungi</taxon>
        <taxon>Dikarya</taxon>
        <taxon>Basidiomycota</taxon>
        <taxon>Agaricomycotina</taxon>
        <taxon>Tremellomycetes</taxon>
        <taxon>Tremellales</taxon>
        <taxon>Tremellaceae</taxon>
        <taxon>Tremella</taxon>
    </lineage>
</organism>
<dbReference type="EMBL" id="SDIL01000023">
    <property type="protein sequence ID" value="RXK40080.1"/>
    <property type="molecule type" value="Genomic_DNA"/>
</dbReference>
<protein>
    <submittedName>
        <fullName evidence="2">Uncharacterized protein</fullName>
    </submittedName>
</protein>
<reference evidence="2 3" key="1">
    <citation type="submission" date="2016-06" db="EMBL/GenBank/DDBJ databases">
        <title>Evolution of pathogenesis and genome organization in the Tremellales.</title>
        <authorList>
            <person name="Cuomo C."/>
            <person name="Litvintseva A."/>
            <person name="Heitman J."/>
            <person name="Chen Y."/>
            <person name="Sun S."/>
            <person name="Springer D."/>
            <person name="Dromer F."/>
            <person name="Young S."/>
            <person name="Zeng Q."/>
            <person name="Chapman S."/>
            <person name="Gujja S."/>
            <person name="Saif S."/>
            <person name="Birren B."/>
        </authorList>
    </citation>
    <scope>NUCLEOTIDE SEQUENCE [LARGE SCALE GENOMIC DNA]</scope>
    <source>
        <strain evidence="2 3">ATCC 28783</strain>
    </source>
</reference>
<evidence type="ECO:0000313" key="2">
    <source>
        <dbReference type="EMBL" id="RXK40080.1"/>
    </source>
</evidence>
<accession>A0A4Q1BQD5</accession>
<evidence type="ECO:0000313" key="3">
    <source>
        <dbReference type="Proteomes" id="UP000289152"/>
    </source>
</evidence>
<feature type="compositionally biased region" description="Polar residues" evidence="1">
    <location>
        <begin position="19"/>
        <end position="30"/>
    </location>
</feature>
<name>A0A4Q1BQD5_TREME</name>
<dbReference type="Proteomes" id="UP000289152">
    <property type="component" value="Unassembled WGS sequence"/>
</dbReference>
<sequence>MDTLGGDNLRSPSPPVLHIQSTARQPSTRTQQRRNRDKEDSQHNPPATLGWTKDQRDGEYCSLDYLIEWLAIGDNFKKYQHGLGGKKKLGMARECSEWMSKSGCPTKRPTDQIQNKKVARGP</sequence>
<dbReference type="AlphaFoldDB" id="A0A4Q1BQD5"/>
<proteinExistence type="predicted"/>
<gene>
    <name evidence="2" type="ORF">M231_02720</name>
</gene>
<dbReference type="VEuPathDB" id="FungiDB:TREMEDRAFT_64304"/>
<dbReference type="InParanoid" id="A0A4Q1BQD5"/>
<comment type="caution">
    <text evidence="2">The sequence shown here is derived from an EMBL/GenBank/DDBJ whole genome shotgun (WGS) entry which is preliminary data.</text>
</comment>
<dbReference type="PANTHER" id="PTHR33324">
    <property type="entry name" value="EXPRESSED PROTEIN"/>
    <property type="match status" value="1"/>
</dbReference>
<keyword evidence="3" id="KW-1185">Reference proteome</keyword>